<proteinExistence type="predicted"/>
<evidence type="ECO:0000259" key="2">
    <source>
        <dbReference type="Pfam" id="PF10415"/>
    </source>
</evidence>
<dbReference type="InterPro" id="IPR008948">
    <property type="entry name" value="L-Aspartase-like"/>
</dbReference>
<dbReference type="EMBL" id="FOAZ01000020">
    <property type="protein sequence ID" value="SEM21278.1"/>
    <property type="molecule type" value="Genomic_DNA"/>
</dbReference>
<keyword evidence="1 3" id="KW-0456">Lyase</keyword>
<protein>
    <submittedName>
        <fullName evidence="3">Aspartate ammonia-lyase</fullName>
    </submittedName>
</protein>
<evidence type="ECO:0000313" key="3">
    <source>
        <dbReference type="EMBL" id="SEM21278.1"/>
    </source>
</evidence>
<dbReference type="Pfam" id="PF10415">
    <property type="entry name" value="FumaraseC_C"/>
    <property type="match status" value="1"/>
</dbReference>
<name>A0A1H7WJW9_STRJI</name>
<dbReference type="InterPro" id="IPR018951">
    <property type="entry name" value="Fumarase_C_C"/>
</dbReference>
<evidence type="ECO:0000256" key="1">
    <source>
        <dbReference type="ARBA" id="ARBA00023239"/>
    </source>
</evidence>
<sequence>MSITMAADNGQLQLNAFEPLIAHLLLQSTAWLTHGCAVLRTLCVDGITANERRFAQQATTSVGAVTALTPHIGYEAAASIAKQALATGNAVADLVAAESLLDRHIAARLLSQGVRAIAGG</sequence>
<evidence type="ECO:0000313" key="4">
    <source>
        <dbReference type="Proteomes" id="UP000183015"/>
    </source>
</evidence>
<dbReference type="Proteomes" id="UP000183015">
    <property type="component" value="Unassembled WGS sequence"/>
</dbReference>
<keyword evidence="4" id="KW-1185">Reference proteome</keyword>
<dbReference type="PANTHER" id="PTHR42696">
    <property type="entry name" value="ASPARTATE AMMONIA-LYASE"/>
    <property type="match status" value="1"/>
</dbReference>
<dbReference type="Gene3D" id="1.10.40.30">
    <property type="entry name" value="Fumarase/aspartase (C-terminal domain)"/>
    <property type="match status" value="1"/>
</dbReference>
<organism evidence="3 4">
    <name type="scientific">Streptacidiphilus jiangxiensis</name>
    <dbReference type="NCBI Taxonomy" id="235985"/>
    <lineage>
        <taxon>Bacteria</taxon>
        <taxon>Bacillati</taxon>
        <taxon>Actinomycetota</taxon>
        <taxon>Actinomycetes</taxon>
        <taxon>Kitasatosporales</taxon>
        <taxon>Streptomycetaceae</taxon>
        <taxon>Streptacidiphilus</taxon>
    </lineage>
</organism>
<dbReference type="eggNOG" id="COG1027">
    <property type="taxonomic scope" value="Bacteria"/>
</dbReference>
<dbReference type="GO" id="GO:0006099">
    <property type="term" value="P:tricarboxylic acid cycle"/>
    <property type="evidence" value="ECO:0007669"/>
    <property type="project" value="InterPro"/>
</dbReference>
<dbReference type="GO" id="GO:0006531">
    <property type="term" value="P:aspartate metabolic process"/>
    <property type="evidence" value="ECO:0007669"/>
    <property type="project" value="TreeGrafter"/>
</dbReference>
<accession>A0A1H7WJW9</accession>
<dbReference type="PANTHER" id="PTHR42696:SF2">
    <property type="entry name" value="ASPARTATE AMMONIA-LYASE"/>
    <property type="match status" value="1"/>
</dbReference>
<dbReference type="AlphaFoldDB" id="A0A1H7WJW9"/>
<dbReference type="Gene3D" id="1.20.200.10">
    <property type="entry name" value="Fumarase/aspartase (Central domain)"/>
    <property type="match status" value="1"/>
</dbReference>
<reference evidence="4" key="1">
    <citation type="submission" date="2016-10" db="EMBL/GenBank/DDBJ databases">
        <authorList>
            <person name="Varghese N."/>
        </authorList>
    </citation>
    <scope>NUCLEOTIDE SEQUENCE [LARGE SCALE GENOMIC DNA]</scope>
    <source>
        <strain evidence="4">DSM 45096 / BCRC 16803 / CGMCC 4.1857 / CIP 109030 / JCM 12277 / KCTC 19219 / NBRC 100920 / 33214</strain>
    </source>
</reference>
<dbReference type="InterPro" id="IPR051546">
    <property type="entry name" value="Aspartate_Ammonia-Lyase"/>
</dbReference>
<dbReference type="STRING" id="235985.SAMN05414137_120185"/>
<dbReference type="SUPFAM" id="SSF48557">
    <property type="entry name" value="L-aspartase-like"/>
    <property type="match status" value="1"/>
</dbReference>
<dbReference type="RefSeq" id="WP_042446552.1">
    <property type="nucleotide sequence ID" value="NZ_FOAZ01000020.1"/>
</dbReference>
<dbReference type="GO" id="GO:0005829">
    <property type="term" value="C:cytosol"/>
    <property type="evidence" value="ECO:0007669"/>
    <property type="project" value="TreeGrafter"/>
</dbReference>
<gene>
    <name evidence="3" type="ORF">SAMN05414137_120185</name>
</gene>
<feature type="domain" description="Fumarase C C-terminal" evidence="2">
    <location>
        <begin position="65"/>
        <end position="110"/>
    </location>
</feature>
<dbReference type="GO" id="GO:0008797">
    <property type="term" value="F:aspartate ammonia-lyase activity"/>
    <property type="evidence" value="ECO:0007669"/>
    <property type="project" value="TreeGrafter"/>
</dbReference>